<dbReference type="EMBL" id="JBHRZF010000121">
    <property type="protein sequence ID" value="MFC3861098.1"/>
    <property type="molecule type" value="Genomic_DNA"/>
</dbReference>
<proteinExistence type="predicted"/>
<dbReference type="Proteomes" id="UP001595748">
    <property type="component" value="Unassembled WGS sequence"/>
</dbReference>
<evidence type="ECO:0008006" key="3">
    <source>
        <dbReference type="Google" id="ProtNLM"/>
    </source>
</evidence>
<gene>
    <name evidence="1" type="ORF">ACFOPQ_10035</name>
</gene>
<accession>A0ABV8A9I1</accession>
<reference evidence="2" key="1">
    <citation type="journal article" date="2019" name="Int. J. Syst. Evol. Microbiol.">
        <title>The Global Catalogue of Microorganisms (GCM) 10K type strain sequencing project: providing services to taxonomists for standard genome sequencing and annotation.</title>
        <authorList>
            <consortium name="The Broad Institute Genomics Platform"/>
            <consortium name="The Broad Institute Genome Sequencing Center for Infectious Disease"/>
            <person name="Wu L."/>
            <person name="Ma J."/>
        </authorList>
    </citation>
    <scope>NUCLEOTIDE SEQUENCE [LARGE SCALE GENOMIC DNA]</scope>
    <source>
        <strain evidence="2">CCTCC AB 2013263</strain>
    </source>
</reference>
<evidence type="ECO:0000313" key="2">
    <source>
        <dbReference type="Proteomes" id="UP001595748"/>
    </source>
</evidence>
<comment type="caution">
    <text evidence="1">The sequence shown here is derived from an EMBL/GenBank/DDBJ whole genome shotgun (WGS) entry which is preliminary data.</text>
</comment>
<evidence type="ECO:0000313" key="1">
    <source>
        <dbReference type="EMBL" id="MFC3861098.1"/>
    </source>
</evidence>
<name>A0ABV8A9I1_9DEIO</name>
<sequence length="218" mass="25353">MKQTPLDTPDQLIPKSEILLSDPGILDLFKDHLKVSWLLIFASDARTAAQAARIAQCSISTMRIFVRECIGYGLITELNNSDTKKKKYSLSADRIIYQYQADGGDLEEYLKRYRPLWERLTLSQAQENKRLGTDWVAIIERQGDVNKGVRIMPLSYYNQSIEPIPLVNEWLMLHVPRCHHREITNKIRRLCEEIISLSTDDEDDPRTIIYLAFTRDHF</sequence>
<organism evidence="1 2">
    <name type="scientific">Deinococcus antarcticus</name>
    <dbReference type="NCBI Taxonomy" id="1298767"/>
    <lineage>
        <taxon>Bacteria</taxon>
        <taxon>Thermotogati</taxon>
        <taxon>Deinococcota</taxon>
        <taxon>Deinococci</taxon>
        <taxon>Deinococcales</taxon>
        <taxon>Deinococcaceae</taxon>
        <taxon>Deinococcus</taxon>
    </lineage>
</organism>
<protein>
    <recommendedName>
        <fullName evidence="3">Transcriptional regulator</fullName>
    </recommendedName>
</protein>
<dbReference type="RefSeq" id="WP_380077662.1">
    <property type="nucleotide sequence ID" value="NZ_JBHRZF010000121.1"/>
</dbReference>
<keyword evidence="2" id="KW-1185">Reference proteome</keyword>